<dbReference type="PATRIC" id="fig|1454003.3.peg.4055"/>
<dbReference type="Pfam" id="PF13356">
    <property type="entry name" value="Arm-DNA-bind_3"/>
    <property type="match status" value="1"/>
</dbReference>
<evidence type="ECO:0000256" key="1">
    <source>
        <dbReference type="ARBA" id="ARBA00008857"/>
    </source>
</evidence>
<dbReference type="InterPro" id="IPR038488">
    <property type="entry name" value="Integrase_DNA-bd_sf"/>
</dbReference>
<accession>A0A011QEF6</accession>
<dbReference type="InterPro" id="IPR002104">
    <property type="entry name" value="Integrase_catalytic"/>
</dbReference>
<feature type="domain" description="Tyr recombinase" evidence="5">
    <location>
        <begin position="248"/>
        <end position="419"/>
    </location>
</feature>
<evidence type="ECO:0000259" key="5">
    <source>
        <dbReference type="PROSITE" id="PS51898"/>
    </source>
</evidence>
<dbReference type="AlphaFoldDB" id="A0A011QEF6"/>
<protein>
    <submittedName>
        <fullName evidence="6">Site-specific tyrosine recombinase XerC</fullName>
    </submittedName>
</protein>
<sequence>MSDNKVNFTAGRVAAFRCEESKPAAFLWDASAGGLGLKASAGGSKRYVLQSRLESGATVRLTIGDPRTWTLSAARDEARRLQTLIDQGIDPRQEKADRIAAADTKRAEDEAKRVEAQRIEAPALDAWQAYLAARAPKWGERTLLDHLRLVDPGGKPKTRGRRPGEGDTTMPGALLALLNRPLERITADCVRAWLKDEAAKRPTQAALAFRLLRAFLNWCSDRPEYRDQAHVDACGSRMAKNELPKKVAKDDCLQREQLPSWFASVRQIQNPVIAAYLQTALLTGARREEVAGIRWKDVDFQWKSLTIGDKVQGNRTIPLTPFVASLLAALPRRNEWVFSSPAAASGRLQEPRIQHNKALTAAGLPNVTIHGLRRSFGTLAEWVECPAGVSAQIMGHAPSATAEKHYRVRPLDLLRMWHTKIEAWILTEAGIEQPGESDAGLRVVQNRL</sequence>
<name>A0A011QEF6_9PROT</name>
<organism evidence="6 7">
    <name type="scientific">Candidatus Accumulibacter appositus</name>
    <dbReference type="NCBI Taxonomy" id="1454003"/>
    <lineage>
        <taxon>Bacteria</taxon>
        <taxon>Pseudomonadati</taxon>
        <taxon>Pseudomonadota</taxon>
        <taxon>Betaproteobacteria</taxon>
        <taxon>Candidatus Accumulibacter</taxon>
    </lineage>
</organism>
<evidence type="ECO:0000313" key="6">
    <source>
        <dbReference type="EMBL" id="EXI77154.1"/>
    </source>
</evidence>
<dbReference type="GO" id="GO:0006310">
    <property type="term" value="P:DNA recombination"/>
    <property type="evidence" value="ECO:0007669"/>
    <property type="project" value="UniProtKB-KW"/>
</dbReference>
<gene>
    <name evidence="6" type="ORF">AW10_03995</name>
</gene>
<keyword evidence="2" id="KW-0229">DNA integration</keyword>
<dbReference type="Gene3D" id="1.10.443.10">
    <property type="entry name" value="Intergrase catalytic core"/>
    <property type="match status" value="1"/>
</dbReference>
<dbReference type="InterPro" id="IPR025166">
    <property type="entry name" value="Integrase_DNA_bind_dom"/>
</dbReference>
<dbReference type="SUPFAM" id="SSF56349">
    <property type="entry name" value="DNA breaking-rejoining enzymes"/>
    <property type="match status" value="1"/>
</dbReference>
<comment type="similarity">
    <text evidence="1">Belongs to the 'phage' integrase family.</text>
</comment>
<dbReference type="PANTHER" id="PTHR30629:SF6">
    <property type="entry name" value="PROPHAGE INTEGRASE INTA-RELATED"/>
    <property type="match status" value="1"/>
</dbReference>
<evidence type="ECO:0000256" key="4">
    <source>
        <dbReference type="SAM" id="MobiDB-lite"/>
    </source>
</evidence>
<dbReference type="EMBL" id="JEMX01000114">
    <property type="protein sequence ID" value="EXI77154.1"/>
    <property type="molecule type" value="Genomic_DNA"/>
</dbReference>
<keyword evidence="3" id="KW-0233">DNA recombination</keyword>
<dbReference type="Pfam" id="PF00589">
    <property type="entry name" value="Phage_integrase"/>
    <property type="match status" value="1"/>
</dbReference>
<dbReference type="PANTHER" id="PTHR30629">
    <property type="entry name" value="PROPHAGE INTEGRASE"/>
    <property type="match status" value="1"/>
</dbReference>
<dbReference type="GO" id="GO:0003677">
    <property type="term" value="F:DNA binding"/>
    <property type="evidence" value="ECO:0007669"/>
    <property type="project" value="InterPro"/>
</dbReference>
<proteinExistence type="inferred from homology"/>
<comment type="caution">
    <text evidence="6">The sequence shown here is derived from an EMBL/GenBank/DDBJ whole genome shotgun (WGS) entry which is preliminary data.</text>
</comment>
<dbReference type="PROSITE" id="PS51898">
    <property type="entry name" value="TYR_RECOMBINASE"/>
    <property type="match status" value="1"/>
</dbReference>
<dbReference type="InterPro" id="IPR050808">
    <property type="entry name" value="Phage_Integrase"/>
</dbReference>
<evidence type="ECO:0000256" key="2">
    <source>
        <dbReference type="ARBA" id="ARBA00022908"/>
    </source>
</evidence>
<feature type="region of interest" description="Disordered" evidence="4">
    <location>
        <begin position="149"/>
        <end position="170"/>
    </location>
</feature>
<evidence type="ECO:0000256" key="3">
    <source>
        <dbReference type="ARBA" id="ARBA00023172"/>
    </source>
</evidence>
<dbReference type="Gene3D" id="3.30.160.390">
    <property type="entry name" value="Integrase, DNA-binding domain"/>
    <property type="match status" value="1"/>
</dbReference>
<dbReference type="Proteomes" id="UP000021816">
    <property type="component" value="Unassembled WGS sequence"/>
</dbReference>
<evidence type="ECO:0000313" key="7">
    <source>
        <dbReference type="Proteomes" id="UP000021816"/>
    </source>
</evidence>
<dbReference type="STRING" id="1454003.AW10_03995"/>
<reference evidence="6 7" key="1">
    <citation type="submission" date="2014-02" db="EMBL/GenBank/DDBJ databases">
        <title>Expanding our view of genomic diversity in Candidatus Accumulibacter clades.</title>
        <authorList>
            <person name="Skennerton C.T."/>
            <person name="Barr J.J."/>
            <person name="Slater F.R."/>
            <person name="Bond P.L."/>
            <person name="Tyson G.W."/>
        </authorList>
    </citation>
    <scope>NUCLEOTIDE SEQUENCE [LARGE SCALE GENOMIC DNA]</scope>
    <source>
        <strain evidence="7">BA-92</strain>
    </source>
</reference>
<dbReference type="InterPro" id="IPR011010">
    <property type="entry name" value="DNA_brk_join_enz"/>
</dbReference>
<dbReference type="InterPro" id="IPR013762">
    <property type="entry name" value="Integrase-like_cat_sf"/>
</dbReference>
<dbReference type="GO" id="GO:0015074">
    <property type="term" value="P:DNA integration"/>
    <property type="evidence" value="ECO:0007669"/>
    <property type="project" value="UniProtKB-KW"/>
</dbReference>